<keyword evidence="2" id="KW-1185">Reference proteome</keyword>
<proteinExistence type="predicted"/>
<dbReference type="SUPFAM" id="SSF81593">
    <property type="entry name" value="Nucleotidyltransferase substrate binding subunit/domain"/>
    <property type="match status" value="1"/>
</dbReference>
<accession>A0ABS7BW39</accession>
<evidence type="ECO:0000313" key="2">
    <source>
        <dbReference type="Proteomes" id="UP001519887"/>
    </source>
</evidence>
<name>A0ABS7BW39_9BACL</name>
<gene>
    <name evidence="1" type="ORF">K0U00_02305</name>
</gene>
<dbReference type="Proteomes" id="UP001519887">
    <property type="component" value="Unassembled WGS sequence"/>
</dbReference>
<organism evidence="1 2">
    <name type="scientific">Paenibacillus sepulcri</name>
    <dbReference type="NCBI Taxonomy" id="359917"/>
    <lineage>
        <taxon>Bacteria</taxon>
        <taxon>Bacillati</taxon>
        <taxon>Bacillota</taxon>
        <taxon>Bacilli</taxon>
        <taxon>Bacillales</taxon>
        <taxon>Paenibacillaceae</taxon>
        <taxon>Paenibacillus</taxon>
    </lineage>
</organism>
<comment type="caution">
    <text evidence="1">The sequence shown here is derived from an EMBL/GenBank/DDBJ whole genome shotgun (WGS) entry which is preliminary data.</text>
</comment>
<evidence type="ECO:0000313" key="1">
    <source>
        <dbReference type="EMBL" id="MBW7452875.1"/>
    </source>
</evidence>
<sequence>MERLDEWFSLSQSLLLSPQYWHDISQRYMDSAAIFLNHGMYEQCESVAGMAVNAMLKAFYLKENGILPEIPHISDVWISNAHLLANINAGIYRCPNAICLQYHTSDMKMTYESSEEQTKILFGKSDFFLCQLSPRVVEAGAVPYNSVL</sequence>
<protein>
    <submittedName>
        <fullName evidence="1">HEPN domain-containing protein</fullName>
    </submittedName>
</protein>
<dbReference type="RefSeq" id="WP_210044652.1">
    <property type="nucleotide sequence ID" value="NZ_JBHLVU010000077.1"/>
</dbReference>
<dbReference type="EMBL" id="JAHZIK010000022">
    <property type="protein sequence ID" value="MBW7452875.1"/>
    <property type="molecule type" value="Genomic_DNA"/>
</dbReference>
<reference evidence="1 2" key="1">
    <citation type="submission" date="2021-07" db="EMBL/GenBank/DDBJ databases">
        <title>Paenibacillus radiodurans sp. nov., isolated from the southeastern edge of Tengger Desert.</title>
        <authorList>
            <person name="Zhang G."/>
        </authorList>
    </citation>
    <scope>NUCLEOTIDE SEQUENCE [LARGE SCALE GENOMIC DNA]</scope>
    <source>
        <strain evidence="1 2">CCM 7311</strain>
    </source>
</reference>